<dbReference type="AlphaFoldDB" id="A0A4P9XQZ6"/>
<comment type="pathway">
    <text evidence="2">Protein modification; protein lipoylation via exogenous pathway; protein N(6)-(lipoyl)lysine from lipoate: step 2/2.</text>
</comment>
<dbReference type="CDD" id="cd16443">
    <property type="entry name" value="LplA"/>
    <property type="match status" value="1"/>
</dbReference>
<dbReference type="InterPro" id="IPR045864">
    <property type="entry name" value="aa-tRNA-synth_II/BPL/LPL"/>
</dbReference>
<dbReference type="PROSITE" id="PS51733">
    <property type="entry name" value="BPL_LPL_CATALYTIC"/>
    <property type="match status" value="1"/>
</dbReference>
<proteinExistence type="inferred from homology"/>
<dbReference type="UniPathway" id="UPA00537">
    <property type="reaction ID" value="UER00595"/>
</dbReference>
<dbReference type="InterPro" id="IPR004562">
    <property type="entry name" value="LipoylTrfase_LipoateP_Ligase"/>
</dbReference>
<feature type="non-terminal residue" evidence="6">
    <location>
        <position position="1"/>
    </location>
</feature>
<evidence type="ECO:0000256" key="4">
    <source>
        <dbReference type="ARBA" id="ARBA00015925"/>
    </source>
</evidence>
<dbReference type="STRING" id="78915.A0A4P9XQZ6"/>
<feature type="domain" description="BPL/LPL catalytic" evidence="5">
    <location>
        <begin position="23"/>
        <end position="225"/>
    </location>
</feature>
<dbReference type="Gene3D" id="3.30.930.10">
    <property type="entry name" value="Bira Bifunctional Protein, Domain 2"/>
    <property type="match status" value="1"/>
</dbReference>
<dbReference type="GO" id="GO:0005739">
    <property type="term" value="C:mitochondrion"/>
    <property type="evidence" value="ECO:0007669"/>
    <property type="project" value="TreeGrafter"/>
</dbReference>
<name>A0A4P9XQZ6_9FUNG</name>
<evidence type="ECO:0000256" key="1">
    <source>
        <dbReference type="ARBA" id="ARBA00003253"/>
    </source>
</evidence>
<accession>A0A4P9XQZ6</accession>
<evidence type="ECO:0000259" key="5">
    <source>
        <dbReference type="PROSITE" id="PS51733"/>
    </source>
</evidence>
<dbReference type="Proteomes" id="UP000271241">
    <property type="component" value="Unassembled WGS sequence"/>
</dbReference>
<dbReference type="PANTHER" id="PTHR12561:SF3">
    <property type="entry name" value="LIPOYLTRANSFERASE 1, MITOCHONDRIAL"/>
    <property type="match status" value="1"/>
</dbReference>
<gene>
    <name evidence="6" type="ORF">THASP1DRAFT_9234</name>
</gene>
<comment type="function">
    <text evidence="1">Catalyzes both the ATP-dependent activation of exogenously supplied lipoate to lipoyl-AMP and the transfer of the activated lipoyl onto the lipoyl domains of lipoate-dependent enzymes.</text>
</comment>
<dbReference type="SUPFAM" id="SSF55681">
    <property type="entry name" value="Class II aaRS and biotin synthetases"/>
    <property type="match status" value="1"/>
</dbReference>
<comment type="similarity">
    <text evidence="3">Belongs to the LplA family.</text>
</comment>
<keyword evidence="7" id="KW-1185">Reference proteome</keyword>
<dbReference type="InterPro" id="IPR004143">
    <property type="entry name" value="BPL_LPL_catalytic"/>
</dbReference>
<dbReference type="Pfam" id="PF21948">
    <property type="entry name" value="LplA-B_cat"/>
    <property type="match status" value="1"/>
</dbReference>
<evidence type="ECO:0000256" key="2">
    <source>
        <dbReference type="ARBA" id="ARBA00005085"/>
    </source>
</evidence>
<dbReference type="GO" id="GO:0009249">
    <property type="term" value="P:protein lipoylation"/>
    <property type="evidence" value="ECO:0007669"/>
    <property type="project" value="InterPro"/>
</dbReference>
<reference evidence="7" key="1">
    <citation type="journal article" date="2018" name="Nat. Microbiol.">
        <title>Leveraging single-cell genomics to expand the fungal tree of life.</title>
        <authorList>
            <person name="Ahrendt S.R."/>
            <person name="Quandt C.A."/>
            <person name="Ciobanu D."/>
            <person name="Clum A."/>
            <person name="Salamov A."/>
            <person name="Andreopoulos B."/>
            <person name="Cheng J.F."/>
            <person name="Woyke T."/>
            <person name="Pelin A."/>
            <person name="Henrissat B."/>
            <person name="Reynolds N.K."/>
            <person name="Benny G.L."/>
            <person name="Smith M.E."/>
            <person name="James T.Y."/>
            <person name="Grigoriev I.V."/>
        </authorList>
    </citation>
    <scope>NUCLEOTIDE SEQUENCE [LARGE SCALE GENOMIC DNA]</scope>
    <source>
        <strain evidence="7">RSA 1356</strain>
    </source>
</reference>
<evidence type="ECO:0000313" key="6">
    <source>
        <dbReference type="EMBL" id="RKP07931.1"/>
    </source>
</evidence>
<evidence type="ECO:0000256" key="3">
    <source>
        <dbReference type="ARBA" id="ARBA00008242"/>
    </source>
</evidence>
<dbReference type="OrthoDB" id="201621at2759"/>
<dbReference type="PANTHER" id="PTHR12561">
    <property type="entry name" value="LIPOATE-PROTEIN LIGASE"/>
    <property type="match status" value="1"/>
</dbReference>
<sequence length="278" mass="31291">YVSDVTDPWTNLAVEEWLFRHGDPDTYVLLLYRNRPCVVIGRNQNPWHECNLPAMKKAGVALVRRQSGGGTVYHDIGNSNYCVMMPREAFTRRANVEMMARALHQLDIPAAVNERHDLVVDQRKISLIDAARLALCPSPCFRHVSGSAFKLVAKRAYHHGTMLIDTDLVGLGQYLHSEKTGLVTKGVASVRSPVTNLRAYSYTVDHLSFCEAVRAEFLRAYAGERGAVHDVGGAKCARDIAQPSPKCRCHHQRTWDWIYGQTPEFTHTITRTFSWATV</sequence>
<protein>
    <recommendedName>
        <fullName evidence="4">Putative lipoate-protein ligase A</fullName>
    </recommendedName>
</protein>
<dbReference type="GO" id="GO:0017118">
    <property type="term" value="F:lipoyltransferase activity"/>
    <property type="evidence" value="ECO:0007669"/>
    <property type="project" value="TreeGrafter"/>
</dbReference>
<evidence type="ECO:0000313" key="7">
    <source>
        <dbReference type="Proteomes" id="UP000271241"/>
    </source>
</evidence>
<organism evidence="6 7">
    <name type="scientific">Thamnocephalis sphaerospora</name>
    <dbReference type="NCBI Taxonomy" id="78915"/>
    <lineage>
        <taxon>Eukaryota</taxon>
        <taxon>Fungi</taxon>
        <taxon>Fungi incertae sedis</taxon>
        <taxon>Zoopagomycota</taxon>
        <taxon>Zoopagomycotina</taxon>
        <taxon>Zoopagomycetes</taxon>
        <taxon>Zoopagales</taxon>
        <taxon>Sigmoideomycetaceae</taxon>
        <taxon>Thamnocephalis</taxon>
    </lineage>
</organism>
<feature type="non-terminal residue" evidence="6">
    <location>
        <position position="278"/>
    </location>
</feature>
<dbReference type="EMBL" id="KZ992656">
    <property type="protein sequence ID" value="RKP07931.1"/>
    <property type="molecule type" value="Genomic_DNA"/>
</dbReference>